<dbReference type="GO" id="GO:0030170">
    <property type="term" value="F:pyridoxal phosphate binding"/>
    <property type="evidence" value="ECO:0007669"/>
    <property type="project" value="UniProtKB-UniRule"/>
</dbReference>
<proteinExistence type="inferred from homology"/>
<comment type="similarity">
    <text evidence="2 4">Belongs to the pyridoxal phosphate-binding protein YggS/PROSC family.</text>
</comment>
<dbReference type="STRING" id="1528.SAMN04488579_10793"/>
<dbReference type="RefSeq" id="WP_242873525.1">
    <property type="nucleotide sequence ID" value="NZ_FNOU01000007.1"/>
</dbReference>
<accession>A0A1H3EJU6</accession>
<evidence type="ECO:0000256" key="4">
    <source>
        <dbReference type="RuleBase" id="RU004514"/>
    </source>
</evidence>
<dbReference type="HAMAP" id="MF_02087">
    <property type="entry name" value="PLP_homeostasis"/>
    <property type="match status" value="1"/>
</dbReference>
<dbReference type="AlphaFoldDB" id="A0A1H3EJU6"/>
<dbReference type="Gene3D" id="3.20.20.10">
    <property type="entry name" value="Alanine racemase"/>
    <property type="match status" value="1"/>
</dbReference>
<organism evidence="6 7">
    <name type="scientific">Eubacterium barkeri</name>
    <name type="common">Clostridium barkeri</name>
    <dbReference type="NCBI Taxonomy" id="1528"/>
    <lineage>
        <taxon>Bacteria</taxon>
        <taxon>Bacillati</taxon>
        <taxon>Bacillota</taxon>
        <taxon>Clostridia</taxon>
        <taxon>Eubacteriales</taxon>
        <taxon>Eubacteriaceae</taxon>
        <taxon>Eubacterium</taxon>
    </lineage>
</organism>
<dbReference type="PIRSF" id="PIRSF004848">
    <property type="entry name" value="YBL036c_PLPDEIII"/>
    <property type="match status" value="1"/>
</dbReference>
<dbReference type="InterPro" id="IPR001608">
    <property type="entry name" value="Ala_racemase_N"/>
</dbReference>
<evidence type="ECO:0000256" key="3">
    <source>
        <dbReference type="PIRSR" id="PIRSR004848-1"/>
    </source>
</evidence>
<keyword evidence="7" id="KW-1185">Reference proteome</keyword>
<protein>
    <recommendedName>
        <fullName evidence="2">Pyridoxal phosphate homeostasis protein</fullName>
        <shortName evidence="2">PLP homeostasis protein</shortName>
    </recommendedName>
</protein>
<keyword evidence="1 2" id="KW-0663">Pyridoxal phosphate</keyword>
<feature type="domain" description="Alanine racemase N-terminal" evidence="5">
    <location>
        <begin position="5"/>
        <end position="214"/>
    </location>
</feature>
<comment type="function">
    <text evidence="2">Pyridoxal 5'-phosphate (PLP)-binding protein, which is involved in PLP homeostasis.</text>
</comment>
<feature type="modified residue" description="N6-(pyridoxal phosphate)lysine" evidence="2 3">
    <location>
        <position position="27"/>
    </location>
</feature>
<dbReference type="InterPro" id="IPR011078">
    <property type="entry name" value="PyrdxlP_homeostasis"/>
</dbReference>
<evidence type="ECO:0000313" key="6">
    <source>
        <dbReference type="EMBL" id="SDX78865.1"/>
    </source>
</evidence>
<dbReference type="CDD" id="cd00635">
    <property type="entry name" value="PLPDE_III_YBL036c_like"/>
    <property type="match status" value="1"/>
</dbReference>
<gene>
    <name evidence="6" type="ORF">SAMN04488579_10793</name>
</gene>
<dbReference type="PANTHER" id="PTHR10146">
    <property type="entry name" value="PROLINE SYNTHETASE CO-TRANSCRIBED BACTERIAL HOMOLOG PROTEIN"/>
    <property type="match status" value="1"/>
</dbReference>
<evidence type="ECO:0000256" key="2">
    <source>
        <dbReference type="HAMAP-Rule" id="MF_02087"/>
    </source>
</evidence>
<sequence>MDTMIAKNIAEIRQTIPEGVTLVGVTKYHDVAETQAVVDAGVHDLGENRVQDLLDKMDQITGEVRWHFIGHLQSNKVKYLIGKVHLIHSIHSLKLLHTVDRESAKQGVVTDVLLQFNLAEEATKSGFKAGEFEAACREAEACRNVRVRGLMAMGPMTENTEEIRKIFKQLKRMYDTMLKEYHGGENDIDSLSMGMTDDYPIAIEEGSSIVRIGRKIFKR</sequence>
<name>A0A1H3EJU6_EUBBA</name>
<evidence type="ECO:0000256" key="1">
    <source>
        <dbReference type="ARBA" id="ARBA00022898"/>
    </source>
</evidence>
<evidence type="ECO:0000313" key="7">
    <source>
        <dbReference type="Proteomes" id="UP000199652"/>
    </source>
</evidence>
<dbReference type="EMBL" id="FNOU01000007">
    <property type="protein sequence ID" value="SDX78865.1"/>
    <property type="molecule type" value="Genomic_DNA"/>
</dbReference>
<reference evidence="7" key="1">
    <citation type="submission" date="2016-10" db="EMBL/GenBank/DDBJ databases">
        <authorList>
            <person name="Varghese N."/>
            <person name="Submissions S."/>
        </authorList>
    </citation>
    <scope>NUCLEOTIDE SEQUENCE [LARGE SCALE GENOMIC DNA]</scope>
    <source>
        <strain evidence="7">VPI 5359</strain>
    </source>
</reference>
<comment type="cofactor">
    <cofactor evidence="3">
        <name>pyridoxal 5'-phosphate</name>
        <dbReference type="ChEBI" id="CHEBI:597326"/>
    </cofactor>
</comment>
<dbReference type="Proteomes" id="UP000199652">
    <property type="component" value="Unassembled WGS sequence"/>
</dbReference>
<dbReference type="Pfam" id="PF01168">
    <property type="entry name" value="Ala_racemase_N"/>
    <property type="match status" value="1"/>
</dbReference>
<dbReference type="PROSITE" id="PS01211">
    <property type="entry name" value="UPF0001"/>
    <property type="match status" value="1"/>
</dbReference>
<dbReference type="NCBIfam" id="TIGR00044">
    <property type="entry name" value="YggS family pyridoxal phosphate-dependent enzyme"/>
    <property type="match status" value="1"/>
</dbReference>
<dbReference type="InterPro" id="IPR029066">
    <property type="entry name" value="PLP-binding_barrel"/>
</dbReference>
<dbReference type="SUPFAM" id="SSF51419">
    <property type="entry name" value="PLP-binding barrel"/>
    <property type="match status" value="1"/>
</dbReference>
<dbReference type="PANTHER" id="PTHR10146:SF14">
    <property type="entry name" value="PYRIDOXAL PHOSPHATE HOMEOSTASIS PROTEIN"/>
    <property type="match status" value="1"/>
</dbReference>
<evidence type="ECO:0000259" key="5">
    <source>
        <dbReference type="Pfam" id="PF01168"/>
    </source>
</evidence>